<keyword evidence="5 7" id="KW-0963">Cytoplasm</keyword>
<evidence type="ECO:0000259" key="9">
    <source>
        <dbReference type="Pfam" id="PF01895"/>
    </source>
</evidence>
<keyword evidence="6 7" id="KW-0592">Phosphate transport</keyword>
<dbReference type="AlphaFoldDB" id="A0A917ESE0"/>
<feature type="coiled-coil region" evidence="8">
    <location>
        <begin position="4"/>
        <end position="31"/>
    </location>
</feature>
<reference evidence="10" key="2">
    <citation type="submission" date="2020-09" db="EMBL/GenBank/DDBJ databases">
        <authorList>
            <person name="Sun Q."/>
            <person name="Zhou Y."/>
        </authorList>
    </citation>
    <scope>NUCLEOTIDE SEQUENCE</scope>
    <source>
        <strain evidence="10">CGMCC 1.12153</strain>
    </source>
</reference>
<feature type="domain" description="PhoU" evidence="9">
    <location>
        <begin position="19"/>
        <end position="105"/>
    </location>
</feature>
<dbReference type="PANTHER" id="PTHR42930:SF3">
    <property type="entry name" value="PHOSPHATE-SPECIFIC TRANSPORT SYSTEM ACCESSORY PROTEIN PHOU"/>
    <property type="match status" value="1"/>
</dbReference>
<protein>
    <recommendedName>
        <fullName evidence="7">Phosphate-specific transport system accessory protein PhoU</fullName>
    </recommendedName>
</protein>
<dbReference type="GO" id="GO:0045936">
    <property type="term" value="P:negative regulation of phosphate metabolic process"/>
    <property type="evidence" value="ECO:0007669"/>
    <property type="project" value="InterPro"/>
</dbReference>
<keyword evidence="11" id="KW-1185">Reference proteome</keyword>
<dbReference type="FunFam" id="1.20.58.220:FF:000004">
    <property type="entry name" value="Phosphate-specific transport system accessory protein PhoU"/>
    <property type="match status" value="1"/>
</dbReference>
<evidence type="ECO:0000256" key="7">
    <source>
        <dbReference type="PIRNR" id="PIRNR003107"/>
    </source>
</evidence>
<reference evidence="10" key="1">
    <citation type="journal article" date="2014" name="Int. J. Syst. Evol. Microbiol.">
        <title>Complete genome sequence of Corynebacterium casei LMG S-19264T (=DSM 44701T), isolated from a smear-ripened cheese.</title>
        <authorList>
            <consortium name="US DOE Joint Genome Institute (JGI-PGF)"/>
            <person name="Walter F."/>
            <person name="Albersmeier A."/>
            <person name="Kalinowski J."/>
            <person name="Ruckert C."/>
        </authorList>
    </citation>
    <scope>NUCLEOTIDE SEQUENCE</scope>
    <source>
        <strain evidence="10">CGMCC 1.12153</strain>
    </source>
</reference>
<evidence type="ECO:0000256" key="4">
    <source>
        <dbReference type="ARBA" id="ARBA00022448"/>
    </source>
</evidence>
<evidence type="ECO:0000256" key="8">
    <source>
        <dbReference type="SAM" id="Coils"/>
    </source>
</evidence>
<dbReference type="GO" id="GO:0005737">
    <property type="term" value="C:cytoplasm"/>
    <property type="evidence" value="ECO:0007669"/>
    <property type="project" value="UniProtKB-SubCell"/>
</dbReference>
<feature type="domain" description="PhoU" evidence="9">
    <location>
        <begin position="121"/>
        <end position="206"/>
    </location>
</feature>
<proteinExistence type="inferred from homology"/>
<evidence type="ECO:0000256" key="3">
    <source>
        <dbReference type="ARBA" id="ARBA00011738"/>
    </source>
</evidence>
<evidence type="ECO:0000256" key="2">
    <source>
        <dbReference type="ARBA" id="ARBA00008107"/>
    </source>
</evidence>
<comment type="caution">
    <text evidence="10">The sequence shown here is derived from an EMBL/GenBank/DDBJ whole genome shotgun (WGS) entry which is preliminary data.</text>
</comment>
<evidence type="ECO:0000256" key="1">
    <source>
        <dbReference type="ARBA" id="ARBA00004496"/>
    </source>
</evidence>
<comment type="subunit">
    <text evidence="3 7">Homodimer.</text>
</comment>
<dbReference type="Pfam" id="PF01895">
    <property type="entry name" value="PhoU"/>
    <property type="match status" value="2"/>
</dbReference>
<evidence type="ECO:0000313" key="11">
    <source>
        <dbReference type="Proteomes" id="UP000660110"/>
    </source>
</evidence>
<comment type="subcellular location">
    <subcellularLocation>
        <location evidence="1 7">Cytoplasm</location>
    </subcellularLocation>
</comment>
<dbReference type="Gene3D" id="1.20.58.220">
    <property type="entry name" value="Phosphate transport system protein phou homolog 2, domain 2"/>
    <property type="match status" value="2"/>
</dbReference>
<evidence type="ECO:0000256" key="5">
    <source>
        <dbReference type="ARBA" id="ARBA00022490"/>
    </source>
</evidence>
<dbReference type="NCBIfam" id="TIGR02135">
    <property type="entry name" value="phoU_full"/>
    <property type="match status" value="1"/>
</dbReference>
<dbReference type="GO" id="GO:0006817">
    <property type="term" value="P:phosphate ion transport"/>
    <property type="evidence" value="ECO:0007669"/>
    <property type="project" value="UniProtKB-KW"/>
</dbReference>
<dbReference type="Proteomes" id="UP000660110">
    <property type="component" value="Unassembled WGS sequence"/>
</dbReference>
<comment type="function">
    <text evidence="7">Plays a role in the regulation of phosphate uptake.</text>
</comment>
<sequence length="219" mass="25083">MQTRRFFNEELQQLKVEVEELAEDTKIVLNNSVEALYNSDLKTAQQIIEEDYIYNKKEQHINDSALIMIAKQQPVASDLRRLIAAIKISSDLERMADHGKNIAKATLFLGDDHPISIHSTIREMMEIALSMVDIAIKGYHNEDVSFAKVLAEKDDKVDELYGQVTKDLLELTANNPDQIQYIMQTAYTSRYIERFADHLTNIGESILYLVKGVSYDLNQ</sequence>
<keyword evidence="4 7" id="KW-0813">Transport</keyword>
<dbReference type="InterPro" id="IPR038078">
    <property type="entry name" value="PhoU-like_sf"/>
</dbReference>
<dbReference type="InterPro" id="IPR026022">
    <property type="entry name" value="PhoU_dom"/>
</dbReference>
<comment type="similarity">
    <text evidence="2 7">Belongs to the PhoU family.</text>
</comment>
<keyword evidence="8" id="KW-0175">Coiled coil</keyword>
<evidence type="ECO:0000256" key="6">
    <source>
        <dbReference type="ARBA" id="ARBA00022592"/>
    </source>
</evidence>
<dbReference type="GO" id="GO:0030643">
    <property type="term" value="P:intracellular phosphate ion homeostasis"/>
    <property type="evidence" value="ECO:0007669"/>
    <property type="project" value="InterPro"/>
</dbReference>
<dbReference type="PANTHER" id="PTHR42930">
    <property type="entry name" value="PHOSPHATE-SPECIFIC TRANSPORT SYSTEM ACCESSORY PROTEIN PHOU"/>
    <property type="match status" value="1"/>
</dbReference>
<dbReference type="PIRSF" id="PIRSF003107">
    <property type="entry name" value="PhoU"/>
    <property type="match status" value="1"/>
</dbReference>
<dbReference type="InterPro" id="IPR028366">
    <property type="entry name" value="PhoU"/>
</dbReference>
<evidence type="ECO:0000313" key="10">
    <source>
        <dbReference type="EMBL" id="GGF07886.1"/>
    </source>
</evidence>
<dbReference type="EMBL" id="BMEL01000001">
    <property type="protein sequence ID" value="GGF07886.1"/>
    <property type="molecule type" value="Genomic_DNA"/>
</dbReference>
<name>A0A917ESE0_HALAA</name>
<accession>A0A917ESE0</accession>
<dbReference type="RefSeq" id="WP_188375691.1">
    <property type="nucleotide sequence ID" value="NZ_BMEL01000001.1"/>
</dbReference>
<organism evidence="10 11">
    <name type="scientific">Halobacillus andaensis</name>
    <dbReference type="NCBI Taxonomy" id="1176239"/>
    <lineage>
        <taxon>Bacteria</taxon>
        <taxon>Bacillati</taxon>
        <taxon>Bacillota</taxon>
        <taxon>Bacilli</taxon>
        <taxon>Bacillales</taxon>
        <taxon>Bacillaceae</taxon>
        <taxon>Halobacillus</taxon>
    </lineage>
</organism>
<gene>
    <name evidence="10" type="ORF">GCM10010954_02980</name>
</gene>
<dbReference type="SUPFAM" id="SSF109755">
    <property type="entry name" value="PhoU-like"/>
    <property type="match status" value="1"/>
</dbReference>